<dbReference type="InterPro" id="IPR037518">
    <property type="entry name" value="MPN"/>
</dbReference>
<dbReference type="Pfam" id="PF14464">
    <property type="entry name" value="Prok-JAB"/>
    <property type="match status" value="1"/>
</dbReference>
<gene>
    <name evidence="7" type="ORF">I5L03_12540</name>
</gene>
<proteinExistence type="predicted"/>
<sequence length="129" mass="14020">MVVSDEVHNHLIREARTAHPNECCGILTGHGAQITGLIPAKNVHSAPATHFEIDPQVLINAHRAEREGGPQVIGYYHSHPHGPAYPSQTDAQMAAGDDKIWAIVAPGETTWWRDTPDGFLPLPYTVTSS</sequence>
<keyword evidence="1" id="KW-0645">Protease</keyword>
<dbReference type="PROSITE" id="PS50249">
    <property type="entry name" value="MPN"/>
    <property type="match status" value="1"/>
</dbReference>
<keyword evidence="5" id="KW-0482">Metalloprotease</keyword>
<evidence type="ECO:0000259" key="6">
    <source>
        <dbReference type="PROSITE" id="PS50249"/>
    </source>
</evidence>
<evidence type="ECO:0000313" key="7">
    <source>
        <dbReference type="EMBL" id="MBH5323411.1"/>
    </source>
</evidence>
<dbReference type="SUPFAM" id="SSF102712">
    <property type="entry name" value="JAB1/MPN domain"/>
    <property type="match status" value="1"/>
</dbReference>
<dbReference type="InterPro" id="IPR051929">
    <property type="entry name" value="VirAsm_ModProt"/>
</dbReference>
<evidence type="ECO:0000256" key="3">
    <source>
        <dbReference type="ARBA" id="ARBA00022801"/>
    </source>
</evidence>
<dbReference type="Proteomes" id="UP000602442">
    <property type="component" value="Unassembled WGS sequence"/>
</dbReference>
<dbReference type="InterPro" id="IPR028090">
    <property type="entry name" value="JAB_dom_prok"/>
</dbReference>
<dbReference type="PANTHER" id="PTHR34858">
    <property type="entry name" value="CYSO-CYSTEINE PEPTIDASE"/>
    <property type="match status" value="1"/>
</dbReference>
<dbReference type="EMBL" id="JAEANY010000004">
    <property type="protein sequence ID" value="MBH5323411.1"/>
    <property type="molecule type" value="Genomic_DNA"/>
</dbReference>
<reference evidence="7 8" key="1">
    <citation type="submission" date="2020-11" db="EMBL/GenBank/DDBJ databases">
        <title>Erythrobacter sediminis sp. nov., a marine bacterium from a tidal flat of Garorim Bay.</title>
        <authorList>
            <person name="Kim D."/>
            <person name="Yoo Y."/>
            <person name="Kim J.-J."/>
        </authorList>
    </citation>
    <scope>NUCLEOTIDE SEQUENCE [LARGE SCALE GENOMIC DNA]</scope>
    <source>
        <strain evidence="7 8">JGD-13</strain>
    </source>
</reference>
<evidence type="ECO:0000256" key="2">
    <source>
        <dbReference type="ARBA" id="ARBA00022723"/>
    </source>
</evidence>
<protein>
    <submittedName>
        <fullName evidence="7">M67 family metallopeptidase</fullName>
    </submittedName>
</protein>
<keyword evidence="2" id="KW-0479">Metal-binding</keyword>
<dbReference type="Gene3D" id="3.40.140.10">
    <property type="entry name" value="Cytidine Deaminase, domain 2"/>
    <property type="match status" value="1"/>
</dbReference>
<keyword evidence="8" id="KW-1185">Reference proteome</keyword>
<comment type="caution">
    <text evidence="7">The sequence shown here is derived from an EMBL/GenBank/DDBJ whole genome shotgun (WGS) entry which is preliminary data.</text>
</comment>
<dbReference type="PANTHER" id="PTHR34858:SF1">
    <property type="entry name" value="CYSO-CYSTEINE PEPTIDASE"/>
    <property type="match status" value="1"/>
</dbReference>
<dbReference type="InterPro" id="IPR000555">
    <property type="entry name" value="JAMM/MPN+_dom"/>
</dbReference>
<evidence type="ECO:0000256" key="5">
    <source>
        <dbReference type="ARBA" id="ARBA00023049"/>
    </source>
</evidence>
<accession>A0ABS0N6J3</accession>
<evidence type="ECO:0000256" key="1">
    <source>
        <dbReference type="ARBA" id="ARBA00022670"/>
    </source>
</evidence>
<name>A0ABS0N6J3_9SPHN</name>
<keyword evidence="3" id="KW-0378">Hydrolase</keyword>
<evidence type="ECO:0000256" key="4">
    <source>
        <dbReference type="ARBA" id="ARBA00022833"/>
    </source>
</evidence>
<dbReference type="SMART" id="SM00232">
    <property type="entry name" value="JAB_MPN"/>
    <property type="match status" value="1"/>
</dbReference>
<organism evidence="7 8">
    <name type="scientific">Aurantiacibacter sediminis</name>
    <dbReference type="NCBI Taxonomy" id="2793064"/>
    <lineage>
        <taxon>Bacteria</taxon>
        <taxon>Pseudomonadati</taxon>
        <taxon>Pseudomonadota</taxon>
        <taxon>Alphaproteobacteria</taxon>
        <taxon>Sphingomonadales</taxon>
        <taxon>Erythrobacteraceae</taxon>
        <taxon>Aurantiacibacter</taxon>
    </lineage>
</organism>
<keyword evidence="4" id="KW-0862">Zinc</keyword>
<dbReference type="CDD" id="cd08070">
    <property type="entry name" value="MPN_like"/>
    <property type="match status" value="1"/>
</dbReference>
<feature type="domain" description="MPN" evidence="6">
    <location>
        <begin position="1"/>
        <end position="129"/>
    </location>
</feature>
<evidence type="ECO:0000313" key="8">
    <source>
        <dbReference type="Proteomes" id="UP000602442"/>
    </source>
</evidence>